<feature type="compositionally biased region" description="Basic and acidic residues" evidence="1">
    <location>
        <begin position="243"/>
        <end position="258"/>
    </location>
</feature>
<evidence type="ECO:0000256" key="1">
    <source>
        <dbReference type="SAM" id="MobiDB-lite"/>
    </source>
</evidence>
<dbReference type="EMBL" id="JASCZI010060426">
    <property type="protein sequence ID" value="MED6130957.1"/>
    <property type="molecule type" value="Genomic_DNA"/>
</dbReference>
<reference evidence="2 3" key="1">
    <citation type="journal article" date="2023" name="Plants (Basel)">
        <title>Bridging the Gap: Combining Genomics and Transcriptomics Approaches to Understand Stylosanthes scabra, an Orphan Legume from the Brazilian Caatinga.</title>
        <authorList>
            <person name="Ferreira-Neto J.R.C."/>
            <person name="da Silva M.D."/>
            <person name="Binneck E."/>
            <person name="de Melo N.F."/>
            <person name="da Silva R.H."/>
            <person name="de Melo A.L.T.M."/>
            <person name="Pandolfi V."/>
            <person name="Bustamante F.O."/>
            <person name="Brasileiro-Vidal A.C."/>
            <person name="Benko-Iseppon A.M."/>
        </authorList>
    </citation>
    <scope>NUCLEOTIDE SEQUENCE [LARGE SCALE GENOMIC DNA]</scope>
    <source>
        <tissue evidence="2">Leaves</tissue>
    </source>
</reference>
<dbReference type="PANTHER" id="PTHR31286:SF167">
    <property type="entry name" value="OS09G0268800 PROTEIN"/>
    <property type="match status" value="1"/>
</dbReference>
<dbReference type="PANTHER" id="PTHR31286">
    <property type="entry name" value="GLYCINE-RICH CELL WALL STRUCTURAL PROTEIN 1.8-LIKE"/>
    <property type="match status" value="1"/>
</dbReference>
<protein>
    <recommendedName>
        <fullName evidence="4">DUF4283 domain-containing protein</fullName>
    </recommendedName>
</protein>
<gene>
    <name evidence="2" type="ORF">PIB30_005611</name>
</gene>
<feature type="region of interest" description="Disordered" evidence="1">
    <location>
        <begin position="233"/>
        <end position="258"/>
    </location>
</feature>
<dbReference type="InterPro" id="IPR040256">
    <property type="entry name" value="At4g02000-like"/>
</dbReference>
<accession>A0ABU6S3H6</accession>
<keyword evidence="3" id="KW-1185">Reference proteome</keyword>
<evidence type="ECO:0000313" key="3">
    <source>
        <dbReference type="Proteomes" id="UP001341840"/>
    </source>
</evidence>
<name>A0ABU6S3H6_9FABA</name>
<dbReference type="Proteomes" id="UP001341840">
    <property type="component" value="Unassembled WGS sequence"/>
</dbReference>
<comment type="caution">
    <text evidence="2">The sequence shown here is derived from an EMBL/GenBank/DDBJ whole genome shotgun (WGS) entry which is preliminary data.</text>
</comment>
<proteinExistence type="predicted"/>
<evidence type="ECO:0008006" key="4">
    <source>
        <dbReference type="Google" id="ProtNLM"/>
    </source>
</evidence>
<sequence length="349" mass="40129">MENVDAHPIEEITIEAELENQDGFNEDTMNYVAKVITNKELTFRTIKAALMGIREKPKRVNISYVGVNKVLISFEDSILGFKLWRDGPWNIRGYLLNMHPWTGDKSAVEVDHMRMELWIQMHGVPRNCMSRRNAENMGYAFGKVLEGEDAWKKKTLLRGCRLTSRLKELWTVTVISAGVGRLGHAKRECTYSLAMSLKDNKILRYGPGLGVNRAKSLDVVDLDNIQIKHAQQNISKDTTSDDNSEKLENKSKARKGESCNKMKGCMEVEGINPNQATNKVTEEHGSREKIREKEIGMWLEIEEINEKDDDRNQELEFAMNRAKARWAKMKEIRIQGSEKQNEDSLIKKW</sequence>
<organism evidence="2 3">
    <name type="scientific">Stylosanthes scabra</name>
    <dbReference type="NCBI Taxonomy" id="79078"/>
    <lineage>
        <taxon>Eukaryota</taxon>
        <taxon>Viridiplantae</taxon>
        <taxon>Streptophyta</taxon>
        <taxon>Embryophyta</taxon>
        <taxon>Tracheophyta</taxon>
        <taxon>Spermatophyta</taxon>
        <taxon>Magnoliopsida</taxon>
        <taxon>eudicotyledons</taxon>
        <taxon>Gunneridae</taxon>
        <taxon>Pentapetalae</taxon>
        <taxon>rosids</taxon>
        <taxon>fabids</taxon>
        <taxon>Fabales</taxon>
        <taxon>Fabaceae</taxon>
        <taxon>Papilionoideae</taxon>
        <taxon>50 kb inversion clade</taxon>
        <taxon>dalbergioids sensu lato</taxon>
        <taxon>Dalbergieae</taxon>
        <taxon>Pterocarpus clade</taxon>
        <taxon>Stylosanthes</taxon>
    </lineage>
</organism>
<evidence type="ECO:0000313" key="2">
    <source>
        <dbReference type="EMBL" id="MED6130957.1"/>
    </source>
</evidence>